<dbReference type="AlphaFoldDB" id="X1PRP1"/>
<evidence type="ECO:0000256" key="2">
    <source>
        <dbReference type="ARBA" id="ARBA00022670"/>
    </source>
</evidence>
<keyword evidence="4" id="KW-0378">Hydrolase</keyword>
<protein>
    <recommendedName>
        <fullName evidence="8">Peptidase M10 metallopeptidase domain-containing protein</fullName>
    </recommendedName>
</protein>
<evidence type="ECO:0000256" key="5">
    <source>
        <dbReference type="ARBA" id="ARBA00022833"/>
    </source>
</evidence>
<dbReference type="GO" id="GO:0006508">
    <property type="term" value="P:proteolysis"/>
    <property type="evidence" value="ECO:0007669"/>
    <property type="project" value="UniProtKB-KW"/>
</dbReference>
<keyword evidence="2" id="KW-0645">Protease</keyword>
<keyword evidence="5" id="KW-0862">Zinc</keyword>
<keyword evidence="3" id="KW-0479">Metal-binding</keyword>
<comment type="cofactor">
    <cofactor evidence="1">
        <name>Zn(2+)</name>
        <dbReference type="ChEBI" id="CHEBI:29105"/>
    </cofactor>
</comment>
<dbReference type="InterPro" id="IPR024079">
    <property type="entry name" value="MetalloPept_cat_dom_sf"/>
</dbReference>
<comment type="caution">
    <text evidence="7">The sequence shown here is derived from an EMBL/GenBank/DDBJ whole genome shotgun (WGS) entry which is preliminary data.</text>
</comment>
<evidence type="ECO:0000256" key="6">
    <source>
        <dbReference type="ARBA" id="ARBA00023049"/>
    </source>
</evidence>
<feature type="non-terminal residue" evidence="7">
    <location>
        <position position="155"/>
    </location>
</feature>
<organism evidence="7">
    <name type="scientific">marine sediment metagenome</name>
    <dbReference type="NCBI Taxonomy" id="412755"/>
    <lineage>
        <taxon>unclassified sequences</taxon>
        <taxon>metagenomes</taxon>
        <taxon>ecological metagenomes</taxon>
    </lineage>
</organism>
<dbReference type="PANTHER" id="PTHR15910:SF1">
    <property type="entry name" value="ARCHAEMETZINCIN-2"/>
    <property type="match status" value="1"/>
</dbReference>
<dbReference type="InterPro" id="IPR012962">
    <property type="entry name" value="Pept_M54_archaemetzincn"/>
</dbReference>
<accession>X1PRP1</accession>
<name>X1PRP1_9ZZZZ</name>
<dbReference type="GO" id="GO:0008237">
    <property type="term" value="F:metallopeptidase activity"/>
    <property type="evidence" value="ECO:0007669"/>
    <property type="project" value="UniProtKB-KW"/>
</dbReference>
<reference evidence="7" key="1">
    <citation type="journal article" date="2014" name="Front. Microbiol.">
        <title>High frequency of phylogenetically diverse reductive dehalogenase-homologous genes in deep subseafloor sedimentary metagenomes.</title>
        <authorList>
            <person name="Kawai M."/>
            <person name="Futagami T."/>
            <person name="Toyoda A."/>
            <person name="Takaki Y."/>
            <person name="Nishi S."/>
            <person name="Hori S."/>
            <person name="Arai W."/>
            <person name="Tsubouchi T."/>
            <person name="Morono Y."/>
            <person name="Uchiyama I."/>
            <person name="Ito T."/>
            <person name="Fujiyama A."/>
            <person name="Inagaki F."/>
            <person name="Takami H."/>
        </authorList>
    </citation>
    <scope>NUCLEOTIDE SEQUENCE</scope>
    <source>
        <strain evidence="7">Expedition CK06-06</strain>
    </source>
</reference>
<sequence>MSRLSKVIGLVPIGNVDKDFLEALRQPLEKVFGQRVRIAGRTALPRDSWNRDRGQHLASLLLAELSPPPSSEDRTLGVVDVDIFAPGLNFVFGQADISGRRALISLKRLRQEFYGLHRDEDLFLQRALKEAVHELGHTYGLGHCPDPSCVMHFSN</sequence>
<evidence type="ECO:0000313" key="7">
    <source>
        <dbReference type="EMBL" id="GAI58932.1"/>
    </source>
</evidence>
<dbReference type="SUPFAM" id="SSF55486">
    <property type="entry name" value="Metalloproteases ('zincins'), catalytic domain"/>
    <property type="match status" value="1"/>
</dbReference>
<dbReference type="CDD" id="cd11375">
    <property type="entry name" value="Peptidase_M54"/>
    <property type="match status" value="1"/>
</dbReference>
<evidence type="ECO:0000256" key="3">
    <source>
        <dbReference type="ARBA" id="ARBA00022723"/>
    </source>
</evidence>
<dbReference type="InterPro" id="IPR012091">
    <property type="entry name" value="Pept_M54_archaemetzncn_arc/bac"/>
</dbReference>
<dbReference type="PANTHER" id="PTHR15910">
    <property type="entry name" value="ARCHAEMETZINCIN"/>
    <property type="match status" value="1"/>
</dbReference>
<evidence type="ECO:0000256" key="4">
    <source>
        <dbReference type="ARBA" id="ARBA00022801"/>
    </source>
</evidence>
<dbReference type="GO" id="GO:0008270">
    <property type="term" value="F:zinc ion binding"/>
    <property type="evidence" value="ECO:0007669"/>
    <property type="project" value="InterPro"/>
</dbReference>
<evidence type="ECO:0000256" key="1">
    <source>
        <dbReference type="ARBA" id="ARBA00001947"/>
    </source>
</evidence>
<gene>
    <name evidence="7" type="ORF">S06H3_54079</name>
</gene>
<dbReference type="Pfam" id="PF07998">
    <property type="entry name" value="Peptidase_M54"/>
    <property type="match status" value="1"/>
</dbReference>
<keyword evidence="6" id="KW-0482">Metalloprotease</keyword>
<dbReference type="PIRSF" id="PIRSF005785">
    <property type="entry name" value="Zn-prot_arch"/>
    <property type="match status" value="1"/>
</dbReference>
<dbReference type="Gene3D" id="3.40.390.10">
    <property type="entry name" value="Collagenase (Catalytic Domain)"/>
    <property type="match status" value="1"/>
</dbReference>
<dbReference type="EMBL" id="BARV01034548">
    <property type="protein sequence ID" value="GAI58932.1"/>
    <property type="molecule type" value="Genomic_DNA"/>
</dbReference>
<dbReference type="NCBIfam" id="NF033823">
    <property type="entry name" value="archmetzin"/>
    <property type="match status" value="1"/>
</dbReference>
<evidence type="ECO:0008006" key="8">
    <source>
        <dbReference type="Google" id="ProtNLM"/>
    </source>
</evidence>
<proteinExistence type="predicted"/>